<comment type="caution">
    <text evidence="1">The sequence shown here is derived from an EMBL/GenBank/DDBJ whole genome shotgun (WGS) entry which is preliminary data.</text>
</comment>
<name>D6TWT1_KTERA</name>
<dbReference type="Proteomes" id="UP000004508">
    <property type="component" value="Unassembled WGS sequence"/>
</dbReference>
<accession>D6TWT1</accession>
<dbReference type="InParanoid" id="D6TWT1"/>
<reference evidence="1 2" key="1">
    <citation type="journal article" date="2011" name="Stand. Genomic Sci.">
        <title>Non-contiguous finished genome sequence and contextual data of the filamentous soil bacterium Ktedonobacter racemifer type strain (SOSP1-21).</title>
        <authorList>
            <person name="Chang Y.J."/>
            <person name="Land M."/>
            <person name="Hauser L."/>
            <person name="Chertkov O."/>
            <person name="Del Rio T.G."/>
            <person name="Nolan M."/>
            <person name="Copeland A."/>
            <person name="Tice H."/>
            <person name="Cheng J.F."/>
            <person name="Lucas S."/>
            <person name="Han C."/>
            <person name="Goodwin L."/>
            <person name="Pitluck S."/>
            <person name="Ivanova N."/>
            <person name="Ovchinikova G."/>
            <person name="Pati A."/>
            <person name="Chen A."/>
            <person name="Palaniappan K."/>
            <person name="Mavromatis K."/>
            <person name="Liolios K."/>
            <person name="Brettin T."/>
            <person name="Fiebig A."/>
            <person name="Rohde M."/>
            <person name="Abt B."/>
            <person name="Goker M."/>
            <person name="Detter J.C."/>
            <person name="Woyke T."/>
            <person name="Bristow J."/>
            <person name="Eisen J.A."/>
            <person name="Markowitz V."/>
            <person name="Hugenholtz P."/>
            <person name="Kyrpides N.C."/>
            <person name="Klenk H.P."/>
            <person name="Lapidus A."/>
        </authorList>
    </citation>
    <scope>NUCLEOTIDE SEQUENCE [LARGE SCALE GENOMIC DNA]</scope>
    <source>
        <strain evidence="2">DSM 44963</strain>
    </source>
</reference>
<protein>
    <submittedName>
        <fullName evidence="1">Uncharacterized protein</fullName>
    </submittedName>
</protein>
<proteinExistence type="predicted"/>
<dbReference type="RefSeq" id="WP_007916369.1">
    <property type="nucleotide sequence ID" value="NZ_ADVG01000003.1"/>
</dbReference>
<dbReference type="AlphaFoldDB" id="D6TWT1"/>
<evidence type="ECO:0000313" key="1">
    <source>
        <dbReference type="EMBL" id="EFH84664.1"/>
    </source>
</evidence>
<gene>
    <name evidence="1" type="ORF">Krac_5760</name>
</gene>
<sequence>MSNWANEPRKAAFNETEISHSEVHVASFNTLCRSDIPLIIKMAGEPTIMVVTTPHGSSWGLLRRLALPDGSVRAKAV</sequence>
<organism evidence="1 2">
    <name type="scientific">Ktedonobacter racemifer DSM 44963</name>
    <dbReference type="NCBI Taxonomy" id="485913"/>
    <lineage>
        <taxon>Bacteria</taxon>
        <taxon>Bacillati</taxon>
        <taxon>Chloroflexota</taxon>
        <taxon>Ktedonobacteria</taxon>
        <taxon>Ktedonobacterales</taxon>
        <taxon>Ktedonobacteraceae</taxon>
        <taxon>Ktedonobacter</taxon>
    </lineage>
</organism>
<dbReference type="STRING" id="485913.Krac_5760"/>
<evidence type="ECO:0000313" key="2">
    <source>
        <dbReference type="Proteomes" id="UP000004508"/>
    </source>
</evidence>
<dbReference type="EMBL" id="ADVG01000003">
    <property type="protein sequence ID" value="EFH84664.1"/>
    <property type="molecule type" value="Genomic_DNA"/>
</dbReference>
<keyword evidence="2" id="KW-1185">Reference proteome</keyword>